<dbReference type="InterPro" id="IPR018511">
    <property type="entry name" value="Hemolysin-typ_Ca-bd_CS"/>
</dbReference>
<proteinExistence type="predicted"/>
<dbReference type="SUPFAM" id="SSF51120">
    <property type="entry name" value="beta-Roll"/>
    <property type="match status" value="1"/>
</dbReference>
<dbReference type="InterPro" id="IPR050557">
    <property type="entry name" value="RTX_toxin/Mannuronan_C5-epim"/>
</dbReference>
<protein>
    <submittedName>
        <fullName evidence="4">Calcium-binding protein</fullName>
    </submittedName>
</protein>
<dbReference type="PANTHER" id="PTHR38340:SF1">
    <property type="entry name" value="S-LAYER PROTEIN"/>
    <property type="match status" value="1"/>
</dbReference>
<dbReference type="Pfam" id="PF00353">
    <property type="entry name" value="HemolysinCabind"/>
    <property type="match status" value="4"/>
</dbReference>
<dbReference type="PANTHER" id="PTHR38340">
    <property type="entry name" value="S-LAYER PROTEIN"/>
    <property type="match status" value="1"/>
</dbReference>
<keyword evidence="3" id="KW-0732">Signal</keyword>
<dbReference type="InterPro" id="IPR011049">
    <property type="entry name" value="Serralysin-like_metalloprot_C"/>
</dbReference>
<dbReference type="RefSeq" id="WP_369189169.1">
    <property type="nucleotide sequence ID" value="NZ_CP163431.1"/>
</dbReference>
<dbReference type="GO" id="GO:0005576">
    <property type="term" value="C:extracellular region"/>
    <property type="evidence" value="ECO:0007669"/>
    <property type="project" value="UniProtKB-SubCell"/>
</dbReference>
<name>A0AB39MEJ1_9ACTN</name>
<evidence type="ECO:0000256" key="2">
    <source>
        <dbReference type="ARBA" id="ARBA00022525"/>
    </source>
</evidence>
<dbReference type="EMBL" id="CP163431">
    <property type="protein sequence ID" value="XDQ03218.1"/>
    <property type="molecule type" value="Genomic_DNA"/>
</dbReference>
<dbReference type="PROSITE" id="PS00330">
    <property type="entry name" value="HEMOLYSIN_CALCIUM"/>
    <property type="match status" value="1"/>
</dbReference>
<gene>
    <name evidence="4" type="ORF">AB5J58_25055</name>
</gene>
<keyword evidence="2" id="KW-0964">Secreted</keyword>
<feature type="chain" id="PRO_5044195196" evidence="3">
    <location>
        <begin position="38"/>
        <end position="301"/>
    </location>
</feature>
<sequence length="301" mass="29726">MSPRSARRRTPRSASALTLAVGTALVAPLFLAGTAGAATAPATAALNSGGQEVVYTAAAGQANRVAVTATRETGTEKITYVIDDVVTIKAGTGCAYPSASDHTKVSCTVTTLDSQDPYPTLQLTLGNGNDTLAYHNRTGQTYNFASVDLGAGNDKATDDGSVDGNYIAGGTGNDTLTLGTYSVGWGDDGNDTLKAAAGTIAQGGNGNDTITTTGDAADGGAGNDVITGGAGAQSLTGDAGNDKIHGGAGNDFVYGGTGNDTLWGDAGADTIYGNSGNDTLWGGAGTDVLSGGPGHNVVHQN</sequence>
<dbReference type="InterPro" id="IPR001343">
    <property type="entry name" value="Hemolysn_Ca-bd"/>
</dbReference>
<evidence type="ECO:0000256" key="1">
    <source>
        <dbReference type="ARBA" id="ARBA00004613"/>
    </source>
</evidence>
<evidence type="ECO:0000256" key="3">
    <source>
        <dbReference type="SAM" id="SignalP"/>
    </source>
</evidence>
<comment type="subcellular location">
    <subcellularLocation>
        <location evidence="1">Secreted</location>
    </subcellularLocation>
</comment>
<dbReference type="Gene3D" id="2.160.20.160">
    <property type="match status" value="1"/>
</dbReference>
<dbReference type="PRINTS" id="PR00313">
    <property type="entry name" value="CABNDNGRPT"/>
</dbReference>
<feature type="signal peptide" evidence="3">
    <location>
        <begin position="1"/>
        <end position="37"/>
    </location>
</feature>
<accession>A0AB39MEJ1</accession>
<evidence type="ECO:0000313" key="4">
    <source>
        <dbReference type="EMBL" id="XDQ03218.1"/>
    </source>
</evidence>
<dbReference type="AlphaFoldDB" id="A0AB39MEJ1"/>
<reference evidence="4" key="1">
    <citation type="submission" date="2024-07" db="EMBL/GenBank/DDBJ databases">
        <authorList>
            <person name="Yu S.T."/>
        </authorList>
    </citation>
    <scope>NUCLEOTIDE SEQUENCE</scope>
    <source>
        <strain evidence="4">R08</strain>
    </source>
</reference>
<dbReference type="GO" id="GO:0005509">
    <property type="term" value="F:calcium ion binding"/>
    <property type="evidence" value="ECO:0007669"/>
    <property type="project" value="InterPro"/>
</dbReference>
<organism evidence="4">
    <name type="scientific">Streptomyces sp. R08</name>
    <dbReference type="NCBI Taxonomy" id="3238624"/>
    <lineage>
        <taxon>Bacteria</taxon>
        <taxon>Bacillati</taxon>
        <taxon>Actinomycetota</taxon>
        <taxon>Actinomycetes</taxon>
        <taxon>Kitasatosporales</taxon>
        <taxon>Streptomycetaceae</taxon>
        <taxon>Streptomyces</taxon>
    </lineage>
</organism>